<evidence type="ECO:0000259" key="10">
    <source>
        <dbReference type="PROSITE" id="PS50261"/>
    </source>
</evidence>
<gene>
    <name evidence="11" type="primary">GCR1</name>
    <name evidence="11" type="ORF">SO694_00020225</name>
</gene>
<evidence type="ECO:0000256" key="8">
    <source>
        <dbReference type="SAM" id="MobiDB-lite"/>
    </source>
</evidence>
<organism evidence="11 12">
    <name type="scientific">Aureococcus anophagefferens</name>
    <name type="common">Harmful bloom alga</name>
    <dbReference type="NCBI Taxonomy" id="44056"/>
    <lineage>
        <taxon>Eukaryota</taxon>
        <taxon>Sar</taxon>
        <taxon>Stramenopiles</taxon>
        <taxon>Ochrophyta</taxon>
        <taxon>Pelagophyceae</taxon>
        <taxon>Pelagomonadales</taxon>
        <taxon>Pelagomonadaceae</taxon>
        <taxon>Aureococcus</taxon>
    </lineage>
</organism>
<keyword evidence="6 11" id="KW-0675">Receptor</keyword>
<evidence type="ECO:0000256" key="1">
    <source>
        <dbReference type="ARBA" id="ARBA00004141"/>
    </source>
</evidence>
<evidence type="ECO:0000256" key="4">
    <source>
        <dbReference type="ARBA" id="ARBA00023040"/>
    </source>
</evidence>
<dbReference type="PROSITE" id="PS50261">
    <property type="entry name" value="G_PROTEIN_RECEP_F2_4"/>
    <property type="match status" value="1"/>
</dbReference>
<keyword evidence="2 9" id="KW-0812">Transmembrane</keyword>
<comment type="subcellular location">
    <subcellularLocation>
        <location evidence="1">Membrane</location>
        <topology evidence="1">Multi-pass membrane protein</topology>
    </subcellularLocation>
</comment>
<feature type="transmembrane region" description="Helical" evidence="9">
    <location>
        <begin position="278"/>
        <end position="299"/>
    </location>
</feature>
<keyword evidence="5 9" id="KW-0472">Membrane</keyword>
<comment type="caution">
    <text evidence="11">The sequence shown here is derived from an EMBL/GenBank/DDBJ whole genome shotgun (WGS) entry which is preliminary data.</text>
</comment>
<evidence type="ECO:0000256" key="9">
    <source>
        <dbReference type="SAM" id="Phobius"/>
    </source>
</evidence>
<evidence type="ECO:0000256" key="7">
    <source>
        <dbReference type="ARBA" id="ARBA00023224"/>
    </source>
</evidence>
<name>A0ABR1FU75_AURAN</name>
<dbReference type="EMBL" id="JBBJCI010000229">
    <property type="protein sequence ID" value="KAK7238601.1"/>
    <property type="molecule type" value="Genomic_DNA"/>
</dbReference>
<feature type="transmembrane region" description="Helical" evidence="9">
    <location>
        <begin position="53"/>
        <end position="76"/>
    </location>
</feature>
<dbReference type="PANTHER" id="PTHR23112">
    <property type="entry name" value="G PROTEIN-COUPLED RECEPTOR 157-RELATED"/>
    <property type="match status" value="1"/>
</dbReference>
<feature type="domain" description="G-protein coupled receptors family 2 profile 2" evidence="10">
    <location>
        <begin position="51"/>
        <end position="302"/>
    </location>
</feature>
<proteinExistence type="predicted"/>
<evidence type="ECO:0000256" key="6">
    <source>
        <dbReference type="ARBA" id="ARBA00023170"/>
    </source>
</evidence>
<feature type="transmembrane region" description="Helical" evidence="9">
    <location>
        <begin position="202"/>
        <end position="226"/>
    </location>
</feature>
<evidence type="ECO:0000256" key="2">
    <source>
        <dbReference type="ARBA" id="ARBA00022692"/>
    </source>
</evidence>
<dbReference type="InterPro" id="IPR017981">
    <property type="entry name" value="GPCR_2-like_7TM"/>
</dbReference>
<evidence type="ECO:0000313" key="12">
    <source>
        <dbReference type="Proteomes" id="UP001363151"/>
    </source>
</evidence>
<evidence type="ECO:0000313" key="11">
    <source>
        <dbReference type="EMBL" id="KAK7238601.1"/>
    </source>
</evidence>
<reference evidence="11 12" key="1">
    <citation type="submission" date="2024-03" db="EMBL/GenBank/DDBJ databases">
        <title>Aureococcus anophagefferens CCMP1851 and Kratosvirus quantuckense: Draft genome of a second virus-susceptible host strain in the model system.</title>
        <authorList>
            <person name="Chase E."/>
            <person name="Truchon A.R."/>
            <person name="Schepens W."/>
            <person name="Wilhelm S.W."/>
        </authorList>
    </citation>
    <scope>NUCLEOTIDE SEQUENCE [LARGE SCALE GENOMIC DNA]</scope>
    <source>
        <strain evidence="11 12">CCMP1851</strain>
    </source>
</reference>
<evidence type="ECO:0000256" key="3">
    <source>
        <dbReference type="ARBA" id="ARBA00022989"/>
    </source>
</evidence>
<feature type="transmembrane region" description="Helical" evidence="9">
    <location>
        <begin position="247"/>
        <end position="266"/>
    </location>
</feature>
<dbReference type="SUPFAM" id="SSF81321">
    <property type="entry name" value="Family A G protein-coupled receptor-like"/>
    <property type="match status" value="1"/>
</dbReference>
<sequence length="385" mass="42294">MVVRGRARVARRIAWCALGAGATIAAALRHANDGRRRLLEYDFSERNLHVLTSIAIAESSLSFLGGLFVVFSFGFFPTLRSKFAFEQVAMMALADMGAALTYWFGSPRDRSGLCTSQAVLQQFFELSSVLWATVISTTLHLAMRRVEIDERRRRRAAYAFTWGASAVFALLPLSTSSYGASGAWCWIRPRPRLPSAAWRFSIFYVPVWIAIAYNGAVYANCAWVLERLRSVADDAAGEKLRGTIHRLARYPLILVACWSCATINRLQQIFAPDRPVFGLYVATVVTRSMLGFLNALAFGATANVRHEWRAFLAARHVAFCADDGGDAGALIHEATADPPSPTQNPVRKSENRASSIEMSNSATSERANLEDVDLGDDDDAAGLNA</sequence>
<evidence type="ECO:0000256" key="5">
    <source>
        <dbReference type="ARBA" id="ARBA00023136"/>
    </source>
</evidence>
<keyword evidence="12" id="KW-1185">Reference proteome</keyword>
<accession>A0ABR1FU75</accession>
<dbReference type="InterPro" id="IPR022340">
    <property type="entry name" value="GPCR_GCR1_put"/>
</dbReference>
<dbReference type="InterPro" id="IPR022343">
    <property type="entry name" value="GCR1-cAMP_receptor"/>
</dbReference>
<dbReference type="PANTHER" id="PTHR23112:SF0">
    <property type="entry name" value="TRANSMEMBRANE PROTEIN 116"/>
    <property type="match status" value="1"/>
</dbReference>
<keyword evidence="3 9" id="KW-1133">Transmembrane helix</keyword>
<dbReference type="Proteomes" id="UP001363151">
    <property type="component" value="Unassembled WGS sequence"/>
</dbReference>
<feature type="compositionally biased region" description="Acidic residues" evidence="8">
    <location>
        <begin position="370"/>
        <end position="385"/>
    </location>
</feature>
<dbReference type="PRINTS" id="PR02000">
    <property type="entry name" value="GCR1PLANT"/>
</dbReference>
<feature type="compositionally biased region" description="Polar residues" evidence="8">
    <location>
        <begin position="352"/>
        <end position="366"/>
    </location>
</feature>
<protein>
    <submittedName>
        <fullName evidence="11">G-protein coupled receptor</fullName>
    </submittedName>
</protein>
<dbReference type="Gene3D" id="1.20.1070.10">
    <property type="entry name" value="Rhodopsin 7-helix transmembrane proteins"/>
    <property type="match status" value="1"/>
</dbReference>
<feature type="transmembrane region" description="Helical" evidence="9">
    <location>
        <begin position="124"/>
        <end position="143"/>
    </location>
</feature>
<keyword evidence="7" id="KW-0807">Transducer</keyword>
<feature type="transmembrane region" description="Helical" evidence="9">
    <location>
        <begin position="155"/>
        <end position="174"/>
    </location>
</feature>
<dbReference type="PRINTS" id="PR02001">
    <property type="entry name" value="GCR1CAMPR"/>
</dbReference>
<dbReference type="Pfam" id="PF05462">
    <property type="entry name" value="Dicty_CAR"/>
    <property type="match status" value="1"/>
</dbReference>
<keyword evidence="4" id="KW-0297">G-protein coupled receptor</keyword>
<feature type="transmembrane region" description="Helical" evidence="9">
    <location>
        <begin position="83"/>
        <end position="104"/>
    </location>
</feature>
<feature type="region of interest" description="Disordered" evidence="8">
    <location>
        <begin position="330"/>
        <end position="385"/>
    </location>
</feature>